<gene>
    <name evidence="8" type="primary">corA</name>
    <name evidence="9" type="ORF">KP78_22390</name>
</gene>
<dbReference type="PANTHER" id="PTHR46494:SF1">
    <property type="entry name" value="CORA FAMILY METAL ION TRANSPORTER (EUROFUNG)"/>
    <property type="match status" value="1"/>
</dbReference>
<dbReference type="NCBIfam" id="TIGR00383">
    <property type="entry name" value="corA"/>
    <property type="match status" value="1"/>
</dbReference>
<accession>A0A0C2R359</accession>
<dbReference type="STRING" id="889306.KP78_22390"/>
<protein>
    <recommendedName>
        <fullName evidence="8">Magnesium transport protein CorA</fullName>
    </recommendedName>
</protein>
<feature type="transmembrane region" description="Helical" evidence="8">
    <location>
        <begin position="250"/>
        <end position="273"/>
    </location>
</feature>
<evidence type="ECO:0000256" key="5">
    <source>
        <dbReference type="ARBA" id="ARBA00022692"/>
    </source>
</evidence>
<keyword evidence="7 8" id="KW-0472">Membrane</keyword>
<dbReference type="GO" id="GO:0005886">
    <property type="term" value="C:plasma membrane"/>
    <property type="evidence" value="ECO:0007669"/>
    <property type="project" value="UniProtKB-SubCell"/>
</dbReference>
<dbReference type="Gene3D" id="1.20.58.340">
    <property type="entry name" value="Magnesium transport protein CorA, transmembrane region"/>
    <property type="match status" value="2"/>
</dbReference>
<dbReference type="InterPro" id="IPR045861">
    <property type="entry name" value="CorA_cytoplasmic_dom"/>
</dbReference>
<comment type="function">
    <text evidence="8">Mediates influx of magnesium ions.</text>
</comment>
<dbReference type="SUPFAM" id="SSF143865">
    <property type="entry name" value="CorA soluble domain-like"/>
    <property type="match status" value="1"/>
</dbReference>
<name>A0A0C2R359_9BACL</name>
<dbReference type="CDD" id="cd12831">
    <property type="entry name" value="TmCorA-like_u2"/>
    <property type="match status" value="1"/>
</dbReference>
<dbReference type="PATRIC" id="fig|889306.3.peg.2252"/>
<organism evidence="9 10">
    <name type="scientific">Jeotgalibacillus soli</name>
    <dbReference type="NCBI Taxonomy" id="889306"/>
    <lineage>
        <taxon>Bacteria</taxon>
        <taxon>Bacillati</taxon>
        <taxon>Bacillota</taxon>
        <taxon>Bacilli</taxon>
        <taxon>Bacillales</taxon>
        <taxon>Caryophanaceae</taxon>
        <taxon>Jeotgalibacillus</taxon>
    </lineage>
</organism>
<dbReference type="Pfam" id="PF01544">
    <property type="entry name" value="CorA"/>
    <property type="match status" value="1"/>
</dbReference>
<dbReference type="PANTHER" id="PTHR46494">
    <property type="entry name" value="CORA FAMILY METAL ION TRANSPORTER (EUROFUNG)"/>
    <property type="match status" value="1"/>
</dbReference>
<keyword evidence="8" id="KW-0460">Magnesium</keyword>
<evidence type="ECO:0000313" key="10">
    <source>
        <dbReference type="Proteomes" id="UP000031938"/>
    </source>
</evidence>
<evidence type="ECO:0000256" key="7">
    <source>
        <dbReference type="ARBA" id="ARBA00023136"/>
    </source>
</evidence>
<evidence type="ECO:0000256" key="1">
    <source>
        <dbReference type="ARBA" id="ARBA00004651"/>
    </source>
</evidence>
<comment type="similarity">
    <text evidence="2 8">Belongs to the CorA metal ion transporter (MIT) (TC 1.A.35) family.</text>
</comment>
<dbReference type="InterPro" id="IPR002523">
    <property type="entry name" value="MgTranspt_CorA/ZnTranspt_ZntB"/>
</dbReference>
<dbReference type="InterPro" id="IPR004488">
    <property type="entry name" value="Mg/Co-transport_prot_CorA"/>
</dbReference>
<evidence type="ECO:0000313" key="9">
    <source>
        <dbReference type="EMBL" id="KIL44695.1"/>
    </source>
</evidence>
<keyword evidence="10" id="KW-1185">Reference proteome</keyword>
<proteinExistence type="inferred from homology"/>
<dbReference type="Gene3D" id="3.30.460.20">
    <property type="entry name" value="CorA soluble domain-like"/>
    <property type="match status" value="1"/>
</dbReference>
<sequence>MQHDGHIVQNVPLRDIAKNGYHWYWIDFDEPTKREEKELTRFFRFHPLAVEDCLENSHQRPKMDNYGHYIFLLVHALNKGTFDPLELDLFVNERMLVTFHYNSLVSVNQVWNIIGAGGQTIRYDDPVSIVHMIIDTIVDEYFPFVYEIEDRLNQIEEKTDENSSRSLMDELFDVRHDMQKLRRSLMPMRDLLYRVLNSNRISFAKEQQHYFQDVYDHVMKLVEMLESYREFSSDVRDNYISISSDKMNNIMMTLTVITTIFMPLTFIAGLYGMNFIYMPELRHPYAYFIVLAIMAAIAFTMFMVFKKIGWLTFSRSKKKKRRRIFLSKKFMK</sequence>
<dbReference type="Proteomes" id="UP000031938">
    <property type="component" value="Unassembled WGS sequence"/>
</dbReference>
<dbReference type="GO" id="GO:0015087">
    <property type="term" value="F:cobalt ion transmembrane transporter activity"/>
    <property type="evidence" value="ECO:0007669"/>
    <property type="project" value="UniProtKB-UniRule"/>
</dbReference>
<dbReference type="EMBL" id="JXRP01000018">
    <property type="protein sequence ID" value="KIL44695.1"/>
    <property type="molecule type" value="Genomic_DNA"/>
</dbReference>
<evidence type="ECO:0000256" key="3">
    <source>
        <dbReference type="ARBA" id="ARBA00022448"/>
    </source>
</evidence>
<dbReference type="AlphaFoldDB" id="A0A0C2R359"/>
<reference evidence="9 10" key="1">
    <citation type="submission" date="2015-01" db="EMBL/GenBank/DDBJ databases">
        <title>Genome sequencing of Jeotgalibacillus soli.</title>
        <authorList>
            <person name="Goh K.M."/>
            <person name="Chan K.-G."/>
            <person name="Yaakop A.S."/>
            <person name="Ee R."/>
            <person name="Gan H.M."/>
            <person name="Chan C.S."/>
        </authorList>
    </citation>
    <scope>NUCLEOTIDE SEQUENCE [LARGE SCALE GENOMIC DNA]</scope>
    <source>
        <strain evidence="9 10">P9</strain>
    </source>
</reference>
<dbReference type="SUPFAM" id="SSF144083">
    <property type="entry name" value="Magnesium transport protein CorA, transmembrane region"/>
    <property type="match status" value="1"/>
</dbReference>
<dbReference type="GO" id="GO:0015095">
    <property type="term" value="F:magnesium ion transmembrane transporter activity"/>
    <property type="evidence" value="ECO:0007669"/>
    <property type="project" value="UniProtKB-UniRule"/>
</dbReference>
<evidence type="ECO:0000256" key="6">
    <source>
        <dbReference type="ARBA" id="ARBA00022989"/>
    </source>
</evidence>
<comment type="caution">
    <text evidence="9">The sequence shown here is derived from an EMBL/GenBank/DDBJ whole genome shotgun (WGS) entry which is preliminary data.</text>
</comment>
<dbReference type="GO" id="GO:0000287">
    <property type="term" value="F:magnesium ion binding"/>
    <property type="evidence" value="ECO:0007669"/>
    <property type="project" value="TreeGrafter"/>
</dbReference>
<evidence type="ECO:0000256" key="4">
    <source>
        <dbReference type="ARBA" id="ARBA00022475"/>
    </source>
</evidence>
<dbReference type="InterPro" id="IPR045863">
    <property type="entry name" value="CorA_TM1_TM2"/>
</dbReference>
<keyword evidence="3 8" id="KW-0813">Transport</keyword>
<feature type="transmembrane region" description="Helical" evidence="8">
    <location>
        <begin position="285"/>
        <end position="313"/>
    </location>
</feature>
<keyword evidence="4 8" id="KW-1003">Cell membrane</keyword>
<dbReference type="GO" id="GO:0050897">
    <property type="term" value="F:cobalt ion binding"/>
    <property type="evidence" value="ECO:0007669"/>
    <property type="project" value="TreeGrafter"/>
</dbReference>
<evidence type="ECO:0000256" key="2">
    <source>
        <dbReference type="ARBA" id="ARBA00009765"/>
    </source>
</evidence>
<keyword evidence="5 8" id="KW-0812">Transmembrane</keyword>
<evidence type="ECO:0000256" key="8">
    <source>
        <dbReference type="RuleBase" id="RU362010"/>
    </source>
</evidence>
<dbReference type="FunFam" id="1.20.58.340:FF:000012">
    <property type="entry name" value="Magnesium transport protein CorA"/>
    <property type="match status" value="1"/>
</dbReference>
<keyword evidence="6 8" id="KW-1133">Transmembrane helix</keyword>
<comment type="subcellular location">
    <subcellularLocation>
        <location evidence="1">Cell membrane</location>
        <topology evidence="1">Multi-pass membrane protein</topology>
    </subcellularLocation>
    <subcellularLocation>
        <location evidence="8">Membrane</location>
        <topology evidence="8">Multi-pass membrane protein</topology>
    </subcellularLocation>
</comment>
<keyword evidence="8" id="KW-0406">Ion transport</keyword>